<feature type="region of interest" description="Disordered" evidence="1">
    <location>
        <begin position="80"/>
        <end position="103"/>
    </location>
</feature>
<organism evidence="2">
    <name type="scientific">Spodoptera frugiperda</name>
    <name type="common">Fall armyworm</name>
    <dbReference type="NCBI Taxonomy" id="7108"/>
    <lineage>
        <taxon>Eukaryota</taxon>
        <taxon>Metazoa</taxon>
        <taxon>Ecdysozoa</taxon>
        <taxon>Arthropoda</taxon>
        <taxon>Hexapoda</taxon>
        <taxon>Insecta</taxon>
        <taxon>Pterygota</taxon>
        <taxon>Neoptera</taxon>
        <taxon>Endopterygota</taxon>
        <taxon>Lepidoptera</taxon>
        <taxon>Glossata</taxon>
        <taxon>Ditrysia</taxon>
        <taxon>Noctuoidea</taxon>
        <taxon>Noctuidae</taxon>
        <taxon>Amphipyrinae</taxon>
        <taxon>Spodoptera</taxon>
    </lineage>
</organism>
<accession>A0A2H1W4C7</accession>
<gene>
    <name evidence="2" type="ORF">SFRICE_015989</name>
</gene>
<evidence type="ECO:0000313" key="2">
    <source>
        <dbReference type="EMBL" id="SOQ47945.1"/>
    </source>
</evidence>
<sequence>MGESHASARMGQLHRSDTSASQKNDVKQRLRCVSLLPEAQLTHFPIFPIPLQPLKSQPQKGGNTLVTHLVFRAPMSGGDYLPSAKDGIAQHSLGESNQKDGPL</sequence>
<reference evidence="2" key="1">
    <citation type="submission" date="2016-07" db="EMBL/GenBank/DDBJ databases">
        <authorList>
            <person name="Bretaudeau A."/>
        </authorList>
    </citation>
    <scope>NUCLEOTIDE SEQUENCE</scope>
    <source>
        <strain evidence="2">Rice</strain>
        <tissue evidence="2">Whole body</tissue>
    </source>
</reference>
<proteinExistence type="predicted"/>
<protein>
    <submittedName>
        <fullName evidence="2">SFRICE_015989</fullName>
    </submittedName>
</protein>
<dbReference type="EMBL" id="ODYU01006262">
    <property type="protein sequence ID" value="SOQ47945.1"/>
    <property type="molecule type" value="Genomic_DNA"/>
</dbReference>
<name>A0A2H1W4C7_SPOFR</name>
<dbReference type="AlphaFoldDB" id="A0A2H1W4C7"/>
<evidence type="ECO:0000256" key="1">
    <source>
        <dbReference type="SAM" id="MobiDB-lite"/>
    </source>
</evidence>
<feature type="region of interest" description="Disordered" evidence="1">
    <location>
        <begin position="1"/>
        <end position="26"/>
    </location>
</feature>